<evidence type="ECO:0000313" key="2">
    <source>
        <dbReference type="Proteomes" id="UP000828390"/>
    </source>
</evidence>
<proteinExistence type="predicted"/>
<dbReference type="Proteomes" id="UP000828390">
    <property type="component" value="Unassembled WGS sequence"/>
</dbReference>
<evidence type="ECO:0000313" key="1">
    <source>
        <dbReference type="EMBL" id="KAH3735828.1"/>
    </source>
</evidence>
<dbReference type="AlphaFoldDB" id="A0A9D4D1Y5"/>
<organism evidence="1 2">
    <name type="scientific">Dreissena polymorpha</name>
    <name type="common">Zebra mussel</name>
    <name type="synonym">Mytilus polymorpha</name>
    <dbReference type="NCBI Taxonomy" id="45954"/>
    <lineage>
        <taxon>Eukaryota</taxon>
        <taxon>Metazoa</taxon>
        <taxon>Spiralia</taxon>
        <taxon>Lophotrochozoa</taxon>
        <taxon>Mollusca</taxon>
        <taxon>Bivalvia</taxon>
        <taxon>Autobranchia</taxon>
        <taxon>Heteroconchia</taxon>
        <taxon>Euheterodonta</taxon>
        <taxon>Imparidentia</taxon>
        <taxon>Neoheterodontei</taxon>
        <taxon>Myida</taxon>
        <taxon>Dreissenoidea</taxon>
        <taxon>Dreissenidae</taxon>
        <taxon>Dreissena</taxon>
    </lineage>
</organism>
<sequence length="113" mass="12338">MIVGTNVLRFLQALECEDIFPAWQSAIAAVSLSSSLGNVVSTSHRPIEIQPYQTLTLSGMVRKLDNECIAITEPSESCCKGLGVCPRVVVSEVLVQQPACMFVFSTFQPTQFK</sequence>
<gene>
    <name evidence="1" type="ORF">DPMN_042386</name>
</gene>
<comment type="caution">
    <text evidence="1">The sequence shown here is derived from an EMBL/GenBank/DDBJ whole genome shotgun (WGS) entry which is preliminary data.</text>
</comment>
<reference evidence="1" key="2">
    <citation type="submission" date="2020-11" db="EMBL/GenBank/DDBJ databases">
        <authorList>
            <person name="McCartney M.A."/>
            <person name="Auch B."/>
            <person name="Kono T."/>
            <person name="Mallez S."/>
            <person name="Becker A."/>
            <person name="Gohl D.M."/>
            <person name="Silverstein K.A.T."/>
            <person name="Koren S."/>
            <person name="Bechman K.B."/>
            <person name="Herman A."/>
            <person name="Abrahante J.E."/>
            <person name="Garbe J."/>
        </authorList>
    </citation>
    <scope>NUCLEOTIDE SEQUENCE</scope>
    <source>
        <strain evidence="1">Duluth1</strain>
        <tissue evidence="1">Whole animal</tissue>
    </source>
</reference>
<reference evidence="1" key="1">
    <citation type="journal article" date="2019" name="bioRxiv">
        <title>The Genome of the Zebra Mussel, Dreissena polymorpha: A Resource for Invasive Species Research.</title>
        <authorList>
            <person name="McCartney M.A."/>
            <person name="Auch B."/>
            <person name="Kono T."/>
            <person name="Mallez S."/>
            <person name="Zhang Y."/>
            <person name="Obille A."/>
            <person name="Becker A."/>
            <person name="Abrahante J.E."/>
            <person name="Garbe J."/>
            <person name="Badalamenti J.P."/>
            <person name="Herman A."/>
            <person name="Mangelson H."/>
            <person name="Liachko I."/>
            <person name="Sullivan S."/>
            <person name="Sone E.D."/>
            <person name="Koren S."/>
            <person name="Silverstein K.A.T."/>
            <person name="Beckman K.B."/>
            <person name="Gohl D.M."/>
        </authorList>
    </citation>
    <scope>NUCLEOTIDE SEQUENCE</scope>
    <source>
        <strain evidence="1">Duluth1</strain>
        <tissue evidence="1">Whole animal</tissue>
    </source>
</reference>
<protein>
    <submittedName>
        <fullName evidence="1">Uncharacterized protein</fullName>
    </submittedName>
</protein>
<name>A0A9D4D1Y5_DREPO</name>
<dbReference type="EMBL" id="JAIWYP010000011">
    <property type="protein sequence ID" value="KAH3735828.1"/>
    <property type="molecule type" value="Genomic_DNA"/>
</dbReference>
<keyword evidence="2" id="KW-1185">Reference proteome</keyword>
<accession>A0A9D4D1Y5</accession>